<reference evidence="2" key="1">
    <citation type="journal article" date="2014" name="Int. J. Syst. Evol. Microbiol.">
        <title>Complete genome sequence of Corynebacterium casei LMG S-19264T (=DSM 44701T), isolated from a smear-ripened cheese.</title>
        <authorList>
            <consortium name="US DOE Joint Genome Institute (JGI-PGF)"/>
            <person name="Walter F."/>
            <person name="Albersmeier A."/>
            <person name="Kalinowski J."/>
            <person name="Ruckert C."/>
        </authorList>
    </citation>
    <scope>NUCLEOTIDE SEQUENCE</scope>
    <source>
        <strain evidence="2">VKM B-2222</strain>
    </source>
</reference>
<dbReference type="Pfam" id="PF13403">
    <property type="entry name" value="Hint_2"/>
    <property type="match status" value="1"/>
</dbReference>
<dbReference type="SUPFAM" id="SSF51294">
    <property type="entry name" value="Hedgehog/intein (Hint) domain"/>
    <property type="match status" value="1"/>
</dbReference>
<evidence type="ECO:0000313" key="2">
    <source>
        <dbReference type="EMBL" id="GLK63232.1"/>
    </source>
</evidence>
<dbReference type="EMBL" id="BSFH01000016">
    <property type="protein sequence ID" value="GLK63232.1"/>
    <property type="molecule type" value="Genomic_DNA"/>
</dbReference>
<dbReference type="Proteomes" id="UP001143349">
    <property type="component" value="Unassembled WGS sequence"/>
</dbReference>
<gene>
    <name evidence="2" type="ORF">GCM10017635_07020</name>
</gene>
<keyword evidence="3" id="KW-1185">Reference proteome</keyword>
<dbReference type="AlphaFoldDB" id="A0AAD3NWL0"/>
<dbReference type="InterPro" id="IPR028992">
    <property type="entry name" value="Hedgehog/Intein_dom"/>
</dbReference>
<name>A0AAD3NWL0_9RHOB</name>
<protein>
    <recommendedName>
        <fullName evidence="1">Hedgehog/Intein (Hint) domain-containing protein</fullName>
    </recommendedName>
</protein>
<evidence type="ECO:0000259" key="1">
    <source>
        <dbReference type="Pfam" id="PF13403"/>
    </source>
</evidence>
<accession>A0AAD3NWL0</accession>
<organism evidence="2 3">
    <name type="scientific">Paracoccus kondratievae</name>
    <dbReference type="NCBI Taxonomy" id="135740"/>
    <lineage>
        <taxon>Bacteria</taxon>
        <taxon>Pseudomonadati</taxon>
        <taxon>Pseudomonadota</taxon>
        <taxon>Alphaproteobacteria</taxon>
        <taxon>Rhodobacterales</taxon>
        <taxon>Paracoccaceae</taxon>
        <taxon>Paracoccus</taxon>
    </lineage>
</organism>
<reference evidence="2" key="2">
    <citation type="submission" date="2023-01" db="EMBL/GenBank/DDBJ databases">
        <authorList>
            <person name="Sun Q."/>
            <person name="Evtushenko L."/>
        </authorList>
    </citation>
    <scope>NUCLEOTIDE SEQUENCE</scope>
    <source>
        <strain evidence="2">VKM B-2222</strain>
    </source>
</reference>
<feature type="domain" description="Hedgehog/Intein (Hint)" evidence="1">
    <location>
        <begin position="193"/>
        <end position="339"/>
    </location>
</feature>
<comment type="caution">
    <text evidence="2">The sequence shown here is derived from an EMBL/GenBank/DDBJ whole genome shotgun (WGS) entry which is preliminary data.</text>
</comment>
<proteinExistence type="predicted"/>
<dbReference type="RefSeq" id="WP_271179204.1">
    <property type="nucleotide sequence ID" value="NZ_BSFH01000016.1"/>
</dbReference>
<evidence type="ECO:0000313" key="3">
    <source>
        <dbReference type="Proteomes" id="UP001143349"/>
    </source>
</evidence>
<sequence length="396" mass="43984">MEYRIITATFEVPVYTNPNVTGAEKNLPFLNRSNISFASAEMGELRIEDDDPEFGYLSRGGSGLYYNDPGDDQTLIETTTFGQGDKQQTLDAGTRISLQETSILRDVDGNEFYVFFPSYVGEGPDGKPLNSGYPIEAGGRHTVMILPRMRQTTEGEDYWPKFRPDGTYRYVGKRVMGATTSALPYDPTMQGAPCFTPGTLIETLSGPRTVETLAPGDLILTRDHGFQPLRWIGRVRLDGKRLDLCPNLRPILISQGALGPDLPQRDLIVSPQHRALLRSAIARRMFDAEEILVAATHLTALDGIRPLCPKDGVSYLHLLFDRHELVLSNGCWTESLLTGPQALRAFSSAARREIFALFPELAVGHFPPAARPVAPGRKGRQLVQRHMKNRRAFLPT</sequence>
<dbReference type="InterPro" id="IPR036844">
    <property type="entry name" value="Hint_dom_sf"/>
</dbReference>